<evidence type="ECO:0000256" key="1">
    <source>
        <dbReference type="ARBA" id="ARBA00004141"/>
    </source>
</evidence>
<feature type="transmembrane region" description="Helical" evidence="5">
    <location>
        <begin position="76"/>
        <end position="94"/>
    </location>
</feature>
<feature type="transmembrane region" description="Helical" evidence="5">
    <location>
        <begin position="178"/>
        <end position="204"/>
    </location>
</feature>
<evidence type="ECO:0000256" key="3">
    <source>
        <dbReference type="ARBA" id="ARBA00022989"/>
    </source>
</evidence>
<keyword evidence="2 5" id="KW-0812">Transmembrane</keyword>
<reference evidence="7 8" key="1">
    <citation type="submission" date="2017-03" db="EMBL/GenBank/DDBJ databases">
        <title>Complete genome sequence of Blastomonas fulva degrading microcsystin LR.</title>
        <authorList>
            <person name="Lee H.-g."/>
            <person name="Jin L."/>
            <person name="oh H.-M."/>
        </authorList>
    </citation>
    <scope>NUCLEOTIDE SEQUENCE [LARGE SCALE GENOMIC DNA]</scope>
    <source>
        <strain evidence="7 8">T2</strain>
    </source>
</reference>
<proteinExistence type="predicted"/>
<name>A0ABM6MBG2_9SPHN</name>
<evidence type="ECO:0000256" key="2">
    <source>
        <dbReference type="ARBA" id="ARBA00022692"/>
    </source>
</evidence>
<dbReference type="InterPro" id="IPR044880">
    <property type="entry name" value="NCX_ion-bd_dom_sf"/>
</dbReference>
<feature type="transmembrane region" description="Helical" evidence="5">
    <location>
        <begin position="99"/>
        <end position="119"/>
    </location>
</feature>
<dbReference type="PANTHER" id="PTHR10846">
    <property type="entry name" value="SODIUM/POTASSIUM/CALCIUM EXCHANGER"/>
    <property type="match status" value="1"/>
</dbReference>
<evidence type="ECO:0000313" key="8">
    <source>
        <dbReference type="Proteomes" id="UP000258016"/>
    </source>
</evidence>
<evidence type="ECO:0000256" key="5">
    <source>
        <dbReference type="SAM" id="Phobius"/>
    </source>
</evidence>
<evidence type="ECO:0000313" key="7">
    <source>
        <dbReference type="EMBL" id="ASR53350.1"/>
    </source>
</evidence>
<sequence>MQGLFLLLGLVLLIGGGDVLVRGAVRIAERLRLSPMLIGLTVVGMGTSMPELAASVQASLAGSPGIALGNIVGSNIANALLILGAAALIAPIAVQSKALWRDGGVATLAAMALLAAGASVGLSRAAGFAFLCAMAGYIYFAYRQERAGAPHGAAYDRAIAMEEVDPALVPHDKPTASLAMALALFAVGLALIVAGGVVLVDAAIQIAQQLGISDAVIGLTIVAVGTSFPELVTSVIAAYRRQGDIALGNVLGSNIYNILFIGGITGVVAPTAVPASIMGFDLWVLLATSALVMVLALTGRRLGRIEGLTLVAAYCVYLGYTVSLA</sequence>
<feature type="domain" description="Sodium/calcium exchanger membrane region" evidence="6">
    <location>
        <begin position="4"/>
        <end position="142"/>
    </location>
</feature>
<organism evidence="7 8">
    <name type="scientific">Blastomonas fulva</name>
    <dbReference type="NCBI Taxonomy" id="1550728"/>
    <lineage>
        <taxon>Bacteria</taxon>
        <taxon>Pseudomonadati</taxon>
        <taxon>Pseudomonadota</taxon>
        <taxon>Alphaproteobacteria</taxon>
        <taxon>Sphingomonadales</taxon>
        <taxon>Sphingomonadaceae</taxon>
        <taxon>Blastomonas</taxon>
    </lineage>
</organism>
<feature type="transmembrane region" description="Helical" evidence="5">
    <location>
        <begin position="275"/>
        <end position="298"/>
    </location>
</feature>
<dbReference type="Gene3D" id="1.20.1420.30">
    <property type="entry name" value="NCX, central ion-binding region"/>
    <property type="match status" value="2"/>
</dbReference>
<evidence type="ECO:0000259" key="6">
    <source>
        <dbReference type="Pfam" id="PF01699"/>
    </source>
</evidence>
<feature type="transmembrane region" description="Helical" evidence="5">
    <location>
        <begin position="246"/>
        <end position="269"/>
    </location>
</feature>
<gene>
    <name evidence="7" type="ORF">B5J99_05220</name>
</gene>
<protein>
    <submittedName>
        <fullName evidence="7">Sodium:calcium antiporter</fullName>
    </submittedName>
</protein>
<comment type="subcellular location">
    <subcellularLocation>
        <location evidence="1">Membrane</location>
        <topology evidence="1">Multi-pass membrane protein</topology>
    </subcellularLocation>
</comment>
<dbReference type="InterPro" id="IPR004837">
    <property type="entry name" value="NaCa_Exmemb"/>
</dbReference>
<dbReference type="Proteomes" id="UP000258016">
    <property type="component" value="Chromosome"/>
</dbReference>
<dbReference type="InterPro" id="IPR004481">
    <property type="entry name" value="K/Na/Ca-exchanger"/>
</dbReference>
<dbReference type="Pfam" id="PF01699">
    <property type="entry name" value="Na_Ca_ex"/>
    <property type="match status" value="2"/>
</dbReference>
<feature type="domain" description="Sodium/calcium exchanger membrane region" evidence="6">
    <location>
        <begin position="181"/>
        <end position="320"/>
    </location>
</feature>
<keyword evidence="4 5" id="KW-0472">Membrane</keyword>
<feature type="transmembrane region" description="Helical" evidence="5">
    <location>
        <begin position="305"/>
        <end position="323"/>
    </location>
</feature>
<keyword evidence="8" id="KW-1185">Reference proteome</keyword>
<dbReference type="PANTHER" id="PTHR10846:SF8">
    <property type="entry name" value="INNER MEMBRANE PROTEIN YRBG"/>
    <property type="match status" value="1"/>
</dbReference>
<feature type="transmembrane region" description="Helical" evidence="5">
    <location>
        <begin position="216"/>
        <end position="239"/>
    </location>
</feature>
<accession>A0ABM6MBG2</accession>
<evidence type="ECO:0000256" key="4">
    <source>
        <dbReference type="ARBA" id="ARBA00023136"/>
    </source>
</evidence>
<dbReference type="EMBL" id="CP020083">
    <property type="protein sequence ID" value="ASR53350.1"/>
    <property type="molecule type" value="Genomic_DNA"/>
</dbReference>
<dbReference type="NCBIfam" id="TIGR00367">
    <property type="entry name" value="calcium/sodium antiporter"/>
    <property type="match status" value="1"/>
</dbReference>
<keyword evidence="3 5" id="KW-1133">Transmembrane helix</keyword>
<feature type="transmembrane region" description="Helical" evidence="5">
    <location>
        <begin position="125"/>
        <end position="142"/>
    </location>
</feature>